<dbReference type="EMBL" id="WIUZ02000006">
    <property type="protein sequence ID" value="KAF9785720.1"/>
    <property type="molecule type" value="Genomic_DNA"/>
</dbReference>
<proteinExistence type="predicted"/>
<accession>A0A9P6HEP0</accession>
<dbReference type="AlphaFoldDB" id="A0A9P6HEP0"/>
<protein>
    <submittedName>
        <fullName evidence="1">Uncharacterized protein</fullName>
    </submittedName>
</protein>
<reference evidence="1" key="2">
    <citation type="submission" date="2020-11" db="EMBL/GenBank/DDBJ databases">
        <authorList>
            <consortium name="DOE Joint Genome Institute"/>
            <person name="Kuo A."/>
            <person name="Miyauchi S."/>
            <person name="Kiss E."/>
            <person name="Drula E."/>
            <person name="Kohler A."/>
            <person name="Sanchez-Garcia M."/>
            <person name="Andreopoulos B."/>
            <person name="Barry K.W."/>
            <person name="Bonito G."/>
            <person name="Buee M."/>
            <person name="Carver A."/>
            <person name="Chen C."/>
            <person name="Cichocki N."/>
            <person name="Clum A."/>
            <person name="Culley D."/>
            <person name="Crous P.W."/>
            <person name="Fauchery L."/>
            <person name="Girlanda M."/>
            <person name="Hayes R."/>
            <person name="Keri Z."/>
            <person name="Labutti K."/>
            <person name="Lipzen A."/>
            <person name="Lombard V."/>
            <person name="Magnuson J."/>
            <person name="Maillard F."/>
            <person name="Morin E."/>
            <person name="Murat C."/>
            <person name="Nolan M."/>
            <person name="Ohm R."/>
            <person name="Pangilinan J."/>
            <person name="Pereira M."/>
            <person name="Perotto S."/>
            <person name="Peter M."/>
            <person name="Riley R."/>
            <person name="Sitrit Y."/>
            <person name="Stielow B."/>
            <person name="Szollosi G."/>
            <person name="Zifcakova L."/>
            <person name="Stursova M."/>
            <person name="Spatafora J.W."/>
            <person name="Tedersoo L."/>
            <person name="Vaario L.-M."/>
            <person name="Yamada A."/>
            <person name="Yan M."/>
            <person name="Wang P."/>
            <person name="Xu J."/>
            <person name="Bruns T."/>
            <person name="Baldrian P."/>
            <person name="Vilgalys R."/>
            <person name="Henrissat B."/>
            <person name="Grigoriev I.V."/>
            <person name="Hibbett D."/>
            <person name="Nagy L.G."/>
            <person name="Martin F.M."/>
        </authorList>
    </citation>
    <scope>NUCLEOTIDE SEQUENCE</scope>
    <source>
        <strain evidence="1">UH-Tt-Lm1</strain>
    </source>
</reference>
<dbReference type="OrthoDB" id="2158839at2759"/>
<evidence type="ECO:0000313" key="2">
    <source>
        <dbReference type="Proteomes" id="UP000736335"/>
    </source>
</evidence>
<comment type="caution">
    <text evidence="1">The sequence shown here is derived from an EMBL/GenBank/DDBJ whole genome shotgun (WGS) entry which is preliminary data.</text>
</comment>
<sequence length="274" mass="31538">MPPRNPTTDVEPDFGEELWDGARNAIIEGGKTAEQATEILRLAWTARHERDLDLWNEHLQQLRTEEGENEQVLEIIPEDAQPTETEMPDWLDRPTPSFLDIRPARNVLKRLEKKEFVELWHFTVEGCRIAAAVDIATPANTTFGLVGTDKGYLLQDVEASSTKAINDEYLTWNQLTEAKTRMIGCLRDCKWKSYEVEQLILFYLSLDVHPIRSQPYGMEAIMRYQDRVRRDWTARLSSGAPYRISEVNEDLMKELRDEIKNEEQATISADGVAS</sequence>
<organism evidence="1 2">
    <name type="scientific">Thelephora terrestris</name>
    <dbReference type="NCBI Taxonomy" id="56493"/>
    <lineage>
        <taxon>Eukaryota</taxon>
        <taxon>Fungi</taxon>
        <taxon>Dikarya</taxon>
        <taxon>Basidiomycota</taxon>
        <taxon>Agaricomycotina</taxon>
        <taxon>Agaricomycetes</taxon>
        <taxon>Thelephorales</taxon>
        <taxon>Thelephoraceae</taxon>
        <taxon>Thelephora</taxon>
    </lineage>
</organism>
<name>A0A9P6HEP0_9AGAM</name>
<gene>
    <name evidence="1" type="ORF">BJ322DRAFT_736017</name>
</gene>
<dbReference type="Proteomes" id="UP000736335">
    <property type="component" value="Unassembled WGS sequence"/>
</dbReference>
<evidence type="ECO:0000313" key="1">
    <source>
        <dbReference type="EMBL" id="KAF9785720.1"/>
    </source>
</evidence>
<keyword evidence="2" id="KW-1185">Reference proteome</keyword>
<reference evidence="1" key="1">
    <citation type="journal article" date="2020" name="Nat. Commun.">
        <title>Large-scale genome sequencing of mycorrhizal fungi provides insights into the early evolution of symbiotic traits.</title>
        <authorList>
            <person name="Miyauchi S."/>
            <person name="Kiss E."/>
            <person name="Kuo A."/>
            <person name="Drula E."/>
            <person name="Kohler A."/>
            <person name="Sanchez-Garcia M."/>
            <person name="Morin E."/>
            <person name="Andreopoulos B."/>
            <person name="Barry K.W."/>
            <person name="Bonito G."/>
            <person name="Buee M."/>
            <person name="Carver A."/>
            <person name="Chen C."/>
            <person name="Cichocki N."/>
            <person name="Clum A."/>
            <person name="Culley D."/>
            <person name="Crous P.W."/>
            <person name="Fauchery L."/>
            <person name="Girlanda M."/>
            <person name="Hayes R.D."/>
            <person name="Keri Z."/>
            <person name="LaButti K."/>
            <person name="Lipzen A."/>
            <person name="Lombard V."/>
            <person name="Magnuson J."/>
            <person name="Maillard F."/>
            <person name="Murat C."/>
            <person name="Nolan M."/>
            <person name="Ohm R.A."/>
            <person name="Pangilinan J."/>
            <person name="Pereira M.F."/>
            <person name="Perotto S."/>
            <person name="Peter M."/>
            <person name="Pfister S."/>
            <person name="Riley R."/>
            <person name="Sitrit Y."/>
            <person name="Stielow J.B."/>
            <person name="Szollosi G."/>
            <person name="Zifcakova L."/>
            <person name="Stursova M."/>
            <person name="Spatafora J.W."/>
            <person name="Tedersoo L."/>
            <person name="Vaario L.M."/>
            <person name="Yamada A."/>
            <person name="Yan M."/>
            <person name="Wang P."/>
            <person name="Xu J."/>
            <person name="Bruns T."/>
            <person name="Baldrian P."/>
            <person name="Vilgalys R."/>
            <person name="Dunand C."/>
            <person name="Henrissat B."/>
            <person name="Grigoriev I.V."/>
            <person name="Hibbett D."/>
            <person name="Nagy L.G."/>
            <person name="Martin F.M."/>
        </authorList>
    </citation>
    <scope>NUCLEOTIDE SEQUENCE</scope>
    <source>
        <strain evidence="1">UH-Tt-Lm1</strain>
    </source>
</reference>